<dbReference type="InterPro" id="IPR032710">
    <property type="entry name" value="NTF2-like_dom_sf"/>
</dbReference>
<dbReference type="InterPro" id="IPR009959">
    <property type="entry name" value="Cyclase_SnoaL-like"/>
</dbReference>
<dbReference type="RefSeq" id="WP_085051850.1">
    <property type="nucleotide sequence ID" value="NZ_LNQR01000037.1"/>
</dbReference>
<protein>
    <submittedName>
        <fullName evidence="1">Ester cyclase</fullName>
    </submittedName>
</protein>
<sequence length="136" mass="15434">MQGKEDLKSIIKLLWDEAWSKGNLDVLDKIIDERCVNHISGYPDLQGTAGLRHFITQFRTSFPDIIITVEDQIEEDGKVANRWIAKGTHRGELKSIPSTGKFITVVGITIYRFENSKGIEAWTSWDDAGLTEQLKK</sequence>
<dbReference type="PANTHER" id="PTHR38436:SF1">
    <property type="entry name" value="ESTER CYCLASE"/>
    <property type="match status" value="1"/>
</dbReference>
<accession>A0ABR5SHP2</accession>
<comment type="caution">
    <text evidence="1">The sequence shown here is derived from an EMBL/GenBank/DDBJ whole genome shotgun (WGS) entry which is preliminary data.</text>
</comment>
<proteinExistence type="predicted"/>
<name>A0ABR5SHP2_9BACT</name>
<evidence type="ECO:0000313" key="2">
    <source>
        <dbReference type="Proteomes" id="UP000060487"/>
    </source>
</evidence>
<dbReference type="Pfam" id="PF07366">
    <property type="entry name" value="SnoaL"/>
    <property type="match status" value="1"/>
</dbReference>
<gene>
    <name evidence="1" type="ORF">ASN18_1206</name>
</gene>
<dbReference type="SUPFAM" id="SSF54427">
    <property type="entry name" value="NTF2-like"/>
    <property type="match status" value="1"/>
</dbReference>
<dbReference type="Gene3D" id="3.10.450.50">
    <property type="match status" value="1"/>
</dbReference>
<dbReference type="Proteomes" id="UP000060487">
    <property type="component" value="Unassembled WGS sequence"/>
</dbReference>
<reference evidence="1 2" key="1">
    <citation type="submission" date="2015-11" db="EMBL/GenBank/DDBJ databases">
        <authorList>
            <person name="Lin W."/>
        </authorList>
    </citation>
    <scope>NUCLEOTIDE SEQUENCE [LARGE SCALE GENOMIC DNA]</scope>
    <source>
        <strain evidence="1 2">HCH-1</strain>
    </source>
</reference>
<organism evidence="1 2">
    <name type="scientific">Candidatus Magnetominusculus xianensis</name>
    <dbReference type="NCBI Taxonomy" id="1748249"/>
    <lineage>
        <taxon>Bacteria</taxon>
        <taxon>Pseudomonadati</taxon>
        <taxon>Nitrospirota</taxon>
        <taxon>Nitrospiria</taxon>
        <taxon>Nitrospirales</taxon>
        <taxon>Nitrospiraceae</taxon>
        <taxon>Candidatus Magnetominusculus</taxon>
    </lineage>
</organism>
<dbReference type="EMBL" id="LNQR01000037">
    <property type="protein sequence ID" value="KWT89819.1"/>
    <property type="molecule type" value="Genomic_DNA"/>
</dbReference>
<keyword evidence="2" id="KW-1185">Reference proteome</keyword>
<evidence type="ECO:0000313" key="1">
    <source>
        <dbReference type="EMBL" id="KWT89819.1"/>
    </source>
</evidence>
<dbReference type="PANTHER" id="PTHR38436">
    <property type="entry name" value="POLYKETIDE CYCLASE SNOAL-LIKE DOMAIN"/>
    <property type="match status" value="1"/>
</dbReference>